<dbReference type="CDD" id="cd01949">
    <property type="entry name" value="GGDEF"/>
    <property type="match status" value="1"/>
</dbReference>
<dbReference type="EMBL" id="JALNMH010000016">
    <property type="protein sequence ID" value="MCK7595308.1"/>
    <property type="molecule type" value="Genomic_DNA"/>
</dbReference>
<evidence type="ECO:0000259" key="3">
    <source>
        <dbReference type="PROSITE" id="PS50887"/>
    </source>
</evidence>
<dbReference type="SUPFAM" id="SSF55073">
    <property type="entry name" value="Nucleotide cyclase"/>
    <property type="match status" value="1"/>
</dbReference>
<proteinExistence type="predicted"/>
<evidence type="ECO:0000256" key="2">
    <source>
        <dbReference type="SAM" id="Phobius"/>
    </source>
</evidence>
<evidence type="ECO:0000256" key="1">
    <source>
        <dbReference type="ARBA" id="ARBA00012528"/>
    </source>
</evidence>
<dbReference type="EC" id="2.7.7.65" evidence="1"/>
<accession>A0ABT0GL97</accession>
<keyword evidence="2" id="KW-0472">Membrane</keyword>
<keyword evidence="5" id="KW-1185">Reference proteome</keyword>
<feature type="transmembrane region" description="Helical" evidence="2">
    <location>
        <begin position="99"/>
        <end position="122"/>
    </location>
</feature>
<sequence>MGRLRTDTQLAIVCVFSTVASLAIGSFAVYRLMQGAVAVALFDAMVVLVMLGGMAYAWKTGRSVMAGNVIASLLTAGLLVVIPVYGLSFLWAFSLMIGIFLMATSRVALLLSVVLIAGIGLAPDNFADPLERTTFFAVAAQVALFSFVFAWRTSRQHRQLDVMANRDPLTHVGNRRALEREISMRAEAARREGEPAGLAVIDLDHFKDVNDRHGHDAGDQVLIDLARIVGDTMRATDSFYRYGGEEFVLVMPGTTPDGISAALDKLQAAIRARLRTADGTPVTVSIGVASLGAKDDPSQWLSRADRRLYAAKAAGRDRICIEPRDPAPAEAQAFS</sequence>
<organism evidence="4 5">
    <name type="scientific">Pseudomarimonas salicorniae</name>
    <dbReference type="NCBI Taxonomy" id="2933270"/>
    <lineage>
        <taxon>Bacteria</taxon>
        <taxon>Pseudomonadati</taxon>
        <taxon>Pseudomonadota</taxon>
        <taxon>Gammaproteobacteria</taxon>
        <taxon>Lysobacterales</taxon>
        <taxon>Lysobacteraceae</taxon>
        <taxon>Pseudomarimonas</taxon>
    </lineage>
</organism>
<reference evidence="4" key="1">
    <citation type="submission" date="2022-04" db="EMBL/GenBank/DDBJ databases">
        <title>Lysobacter sp. CAU 1642 isolated from sea sand.</title>
        <authorList>
            <person name="Kim W."/>
        </authorList>
    </citation>
    <scope>NUCLEOTIDE SEQUENCE</scope>
    <source>
        <strain evidence="4">CAU 1642</strain>
    </source>
</reference>
<feature type="transmembrane region" description="Helical" evidence="2">
    <location>
        <begin position="134"/>
        <end position="151"/>
    </location>
</feature>
<name>A0ABT0GL97_9GAMM</name>
<dbReference type="InterPro" id="IPR000160">
    <property type="entry name" value="GGDEF_dom"/>
</dbReference>
<protein>
    <recommendedName>
        <fullName evidence="1">diguanylate cyclase</fullName>
        <ecNumber evidence="1">2.7.7.65</ecNumber>
    </recommendedName>
</protein>
<dbReference type="InterPro" id="IPR050469">
    <property type="entry name" value="Diguanylate_Cyclase"/>
</dbReference>
<evidence type="ECO:0000313" key="5">
    <source>
        <dbReference type="Proteomes" id="UP001431449"/>
    </source>
</evidence>
<gene>
    <name evidence="4" type="ORF">M0G41_16735</name>
</gene>
<dbReference type="NCBIfam" id="TIGR00254">
    <property type="entry name" value="GGDEF"/>
    <property type="match status" value="1"/>
</dbReference>
<comment type="caution">
    <text evidence="4">The sequence shown here is derived from an EMBL/GenBank/DDBJ whole genome shotgun (WGS) entry which is preliminary data.</text>
</comment>
<dbReference type="SMART" id="SM00267">
    <property type="entry name" value="GGDEF"/>
    <property type="match status" value="1"/>
</dbReference>
<dbReference type="InterPro" id="IPR029787">
    <property type="entry name" value="Nucleotide_cyclase"/>
</dbReference>
<dbReference type="RefSeq" id="WP_248211158.1">
    <property type="nucleotide sequence ID" value="NZ_JALNMH010000016.1"/>
</dbReference>
<dbReference type="PANTHER" id="PTHR45138:SF24">
    <property type="entry name" value="DIGUANYLATE CYCLASE DGCC-RELATED"/>
    <property type="match status" value="1"/>
</dbReference>
<feature type="transmembrane region" description="Helical" evidence="2">
    <location>
        <begin position="36"/>
        <end position="58"/>
    </location>
</feature>
<feature type="domain" description="GGDEF" evidence="3">
    <location>
        <begin position="194"/>
        <end position="324"/>
    </location>
</feature>
<feature type="transmembrane region" description="Helical" evidence="2">
    <location>
        <begin position="12"/>
        <end position="30"/>
    </location>
</feature>
<keyword evidence="2" id="KW-1133">Transmembrane helix</keyword>
<dbReference type="Proteomes" id="UP001431449">
    <property type="component" value="Unassembled WGS sequence"/>
</dbReference>
<dbReference type="Pfam" id="PF00990">
    <property type="entry name" value="GGDEF"/>
    <property type="match status" value="1"/>
</dbReference>
<keyword evidence="2" id="KW-0812">Transmembrane</keyword>
<dbReference type="PANTHER" id="PTHR45138">
    <property type="entry name" value="REGULATORY COMPONENTS OF SENSORY TRANSDUCTION SYSTEM"/>
    <property type="match status" value="1"/>
</dbReference>
<evidence type="ECO:0000313" key="4">
    <source>
        <dbReference type="EMBL" id="MCK7595308.1"/>
    </source>
</evidence>
<feature type="transmembrane region" description="Helical" evidence="2">
    <location>
        <begin position="70"/>
        <end position="93"/>
    </location>
</feature>
<dbReference type="PROSITE" id="PS50887">
    <property type="entry name" value="GGDEF"/>
    <property type="match status" value="1"/>
</dbReference>
<dbReference type="Gene3D" id="3.30.70.270">
    <property type="match status" value="1"/>
</dbReference>
<dbReference type="InterPro" id="IPR043128">
    <property type="entry name" value="Rev_trsase/Diguanyl_cyclase"/>
</dbReference>